<name>A0A9X1MKX5_9BACT</name>
<organism evidence="1 2">
    <name type="scientific">Blastopirellula sediminis</name>
    <dbReference type="NCBI Taxonomy" id="2894196"/>
    <lineage>
        <taxon>Bacteria</taxon>
        <taxon>Pseudomonadati</taxon>
        <taxon>Planctomycetota</taxon>
        <taxon>Planctomycetia</taxon>
        <taxon>Pirellulales</taxon>
        <taxon>Pirellulaceae</taxon>
        <taxon>Blastopirellula</taxon>
    </lineage>
</organism>
<dbReference type="EMBL" id="JAJKFT010000004">
    <property type="protein sequence ID" value="MCC9628130.1"/>
    <property type="molecule type" value="Genomic_DNA"/>
</dbReference>
<accession>A0A9X1MKX5</accession>
<dbReference type="Proteomes" id="UP001139103">
    <property type="component" value="Unassembled WGS sequence"/>
</dbReference>
<protein>
    <submittedName>
        <fullName evidence="1">Uncharacterized protein</fullName>
    </submittedName>
</protein>
<gene>
    <name evidence="1" type="ORF">LOC68_06960</name>
</gene>
<proteinExistence type="predicted"/>
<evidence type="ECO:0000313" key="1">
    <source>
        <dbReference type="EMBL" id="MCC9628130.1"/>
    </source>
</evidence>
<comment type="caution">
    <text evidence="1">The sequence shown here is derived from an EMBL/GenBank/DDBJ whole genome shotgun (WGS) entry which is preliminary data.</text>
</comment>
<sequence>MGNAKIDLEQVRGRYGQWLESVDRSFNRHRASFVNAMDWIEPESVVNADNMLKSWSRPAASRPSAYRYLIELSKAGVLLKRSDDGALEYAVKEDFFGETDSSGA</sequence>
<dbReference type="RefSeq" id="WP_230217114.1">
    <property type="nucleotide sequence ID" value="NZ_JAJKFT010000004.1"/>
</dbReference>
<keyword evidence="2" id="KW-1185">Reference proteome</keyword>
<evidence type="ECO:0000313" key="2">
    <source>
        <dbReference type="Proteomes" id="UP001139103"/>
    </source>
</evidence>
<dbReference type="AlphaFoldDB" id="A0A9X1MKX5"/>
<reference evidence="1" key="1">
    <citation type="submission" date="2021-11" db="EMBL/GenBank/DDBJ databases">
        <title>Genome sequence.</title>
        <authorList>
            <person name="Sun Q."/>
        </authorList>
    </citation>
    <scope>NUCLEOTIDE SEQUENCE</scope>
    <source>
        <strain evidence="1">JC732</strain>
    </source>
</reference>